<evidence type="ECO:0000313" key="1">
    <source>
        <dbReference type="Ensembl" id="ENSPSIP00000000272.1"/>
    </source>
</evidence>
<reference evidence="2" key="1">
    <citation type="submission" date="2011-10" db="EMBL/GenBank/DDBJ databases">
        <authorList>
            <consortium name="Soft-shell Turtle Genome Consortium"/>
        </authorList>
    </citation>
    <scope>NUCLEOTIDE SEQUENCE [LARGE SCALE GENOMIC DNA]</scope>
    <source>
        <strain evidence="2">Daiwa-1</strain>
    </source>
</reference>
<dbReference type="GeneTree" id="ENSGT00940000154393"/>
<organism evidence="1 2">
    <name type="scientific">Pelodiscus sinensis</name>
    <name type="common">Chinese softshell turtle</name>
    <name type="synonym">Trionyx sinensis</name>
    <dbReference type="NCBI Taxonomy" id="13735"/>
    <lineage>
        <taxon>Eukaryota</taxon>
        <taxon>Metazoa</taxon>
        <taxon>Chordata</taxon>
        <taxon>Craniata</taxon>
        <taxon>Vertebrata</taxon>
        <taxon>Euteleostomi</taxon>
        <taxon>Archelosauria</taxon>
        <taxon>Testudinata</taxon>
        <taxon>Testudines</taxon>
        <taxon>Cryptodira</taxon>
        <taxon>Trionychia</taxon>
        <taxon>Trionychidae</taxon>
        <taxon>Pelodiscus</taxon>
    </lineage>
</organism>
<protein>
    <recommendedName>
        <fullName evidence="3">Interferon-induced very large GTPase 1</fullName>
    </recommendedName>
</protein>
<dbReference type="STRING" id="13735.ENSPSIP00000000272"/>
<dbReference type="InterPro" id="IPR052986">
    <property type="entry name" value="VLIG_GTPase"/>
</dbReference>
<name>K7EWW2_PELSI</name>
<dbReference type="PANTHER" id="PTHR14819">
    <property type="entry name" value="GTP-BINDING"/>
    <property type="match status" value="1"/>
</dbReference>
<dbReference type="Proteomes" id="UP000007267">
    <property type="component" value="Unassembled WGS sequence"/>
</dbReference>
<keyword evidence="2" id="KW-1185">Reference proteome</keyword>
<reference evidence="1" key="4">
    <citation type="submission" date="2025-09" db="UniProtKB">
        <authorList>
            <consortium name="Ensembl"/>
        </authorList>
    </citation>
    <scope>IDENTIFICATION</scope>
</reference>
<accession>K7EWW2</accession>
<sequence length="297" mass="34631">ASRTFFQFTVQKKLLEDGNFNNYVKYIISYEKFVKAWIWRHILDYYQEAEDLEDLEEEILSTILKKVRDALENAKDESVKTVSVFLNNFCKTLQKDLVISKDSLVGIQFKNTADPAQFSTFIQTFLPGLQQQILAELKALEINSKLCHLPLKPQDEIFKRVFGCGKQCPFCKVPCEAGGGAHKEHFASVHRPQGLGRYQNLVTEKLTYSLCSSDVVSNTKFRNSDTDWKDHPYKDYRQYYPEWRIQPDPSITASDYWKFVFKEFNQQFAKQYDAKPADLPADWQKITKEQALESLKE</sequence>
<reference evidence="2" key="2">
    <citation type="journal article" date="2013" name="Nat. Genet.">
        <title>The draft genomes of soft-shell turtle and green sea turtle yield insights into the development and evolution of the turtle-specific body plan.</title>
        <authorList>
            <person name="Wang Z."/>
            <person name="Pascual-Anaya J."/>
            <person name="Zadissa A."/>
            <person name="Li W."/>
            <person name="Niimura Y."/>
            <person name="Huang Z."/>
            <person name="Li C."/>
            <person name="White S."/>
            <person name="Xiong Z."/>
            <person name="Fang D."/>
            <person name="Wang B."/>
            <person name="Ming Y."/>
            <person name="Chen Y."/>
            <person name="Zheng Y."/>
            <person name="Kuraku S."/>
            <person name="Pignatelli M."/>
            <person name="Herrero J."/>
            <person name="Beal K."/>
            <person name="Nozawa M."/>
            <person name="Li Q."/>
            <person name="Wang J."/>
            <person name="Zhang H."/>
            <person name="Yu L."/>
            <person name="Shigenobu S."/>
            <person name="Wang J."/>
            <person name="Liu J."/>
            <person name="Flicek P."/>
            <person name="Searle S."/>
            <person name="Wang J."/>
            <person name="Kuratani S."/>
            <person name="Yin Y."/>
            <person name="Aken B."/>
            <person name="Zhang G."/>
            <person name="Irie N."/>
        </authorList>
    </citation>
    <scope>NUCLEOTIDE SEQUENCE [LARGE SCALE GENOMIC DNA]</scope>
    <source>
        <strain evidence="2">Daiwa-1</strain>
    </source>
</reference>
<dbReference type="Ensembl" id="ENSPSIT00000000272.1">
    <property type="protein sequence ID" value="ENSPSIP00000000272.1"/>
    <property type="gene ID" value="ENSPSIG00000000272.1"/>
</dbReference>
<reference evidence="1" key="3">
    <citation type="submission" date="2025-08" db="UniProtKB">
        <authorList>
            <consortium name="Ensembl"/>
        </authorList>
    </citation>
    <scope>IDENTIFICATION</scope>
</reference>
<proteinExistence type="predicted"/>
<dbReference type="eggNOG" id="ENOG502QVVR">
    <property type="taxonomic scope" value="Eukaryota"/>
</dbReference>
<dbReference type="AlphaFoldDB" id="K7EWW2"/>
<dbReference type="HOGENOM" id="CLU_027846_0_0_1"/>
<evidence type="ECO:0008006" key="3">
    <source>
        <dbReference type="Google" id="ProtNLM"/>
    </source>
</evidence>
<dbReference type="EMBL" id="AGCU01003559">
    <property type="status" value="NOT_ANNOTATED_CDS"/>
    <property type="molecule type" value="Genomic_DNA"/>
</dbReference>
<dbReference type="PANTHER" id="PTHR14819:SF9">
    <property type="entry name" value="UP-REGULATOR OF CELL PROLIFERATION-LIKE"/>
    <property type="match status" value="1"/>
</dbReference>
<dbReference type="OMA" id="CCIDHIN"/>
<evidence type="ECO:0000313" key="2">
    <source>
        <dbReference type="Proteomes" id="UP000007267"/>
    </source>
</evidence>